<proteinExistence type="inferred from homology"/>
<reference evidence="4 5" key="1">
    <citation type="submission" date="2023-08" db="EMBL/GenBank/DDBJ databases">
        <title>Oxalobacteraceae gen .nov., isolated from river sludge outside the plant.</title>
        <authorList>
            <person name="Zhao S.Y."/>
        </authorList>
    </citation>
    <scope>NUCLEOTIDE SEQUENCE [LARGE SCALE GENOMIC DNA]</scope>
    <source>
        <strain evidence="4 5">R-40</strain>
    </source>
</reference>
<evidence type="ECO:0000313" key="5">
    <source>
        <dbReference type="Proteomes" id="UP001225596"/>
    </source>
</evidence>
<dbReference type="PROSITE" id="PS01031">
    <property type="entry name" value="SHSP"/>
    <property type="match status" value="1"/>
</dbReference>
<comment type="caution">
    <text evidence="4">The sequence shown here is derived from an EMBL/GenBank/DDBJ whole genome shotgun (WGS) entry which is preliminary data.</text>
</comment>
<protein>
    <submittedName>
        <fullName evidence="4">Hsp20/alpha crystallin family protein</fullName>
    </submittedName>
</protein>
<dbReference type="Gene3D" id="2.60.40.790">
    <property type="match status" value="1"/>
</dbReference>
<evidence type="ECO:0000259" key="3">
    <source>
        <dbReference type="PROSITE" id="PS01031"/>
    </source>
</evidence>
<dbReference type="InterPro" id="IPR008978">
    <property type="entry name" value="HSP20-like_chaperone"/>
</dbReference>
<comment type="similarity">
    <text evidence="1 2">Belongs to the small heat shock protein (HSP20) family.</text>
</comment>
<dbReference type="Pfam" id="PF00011">
    <property type="entry name" value="HSP20"/>
    <property type="match status" value="1"/>
</dbReference>
<dbReference type="PANTHER" id="PTHR11527">
    <property type="entry name" value="HEAT-SHOCK PROTEIN 20 FAMILY MEMBER"/>
    <property type="match status" value="1"/>
</dbReference>
<dbReference type="SUPFAM" id="SSF49764">
    <property type="entry name" value="HSP20-like chaperones"/>
    <property type="match status" value="1"/>
</dbReference>
<evidence type="ECO:0000256" key="2">
    <source>
        <dbReference type="RuleBase" id="RU003616"/>
    </source>
</evidence>
<gene>
    <name evidence="4" type="ORF">Q8A64_03435</name>
</gene>
<name>A0ABU1BKD8_9BURK</name>
<feature type="domain" description="SHSP" evidence="3">
    <location>
        <begin position="33"/>
        <end position="145"/>
    </location>
</feature>
<dbReference type="EMBL" id="JAUYVH010000001">
    <property type="protein sequence ID" value="MDQ9169460.1"/>
    <property type="molecule type" value="Genomic_DNA"/>
</dbReference>
<dbReference type="CDD" id="cd06464">
    <property type="entry name" value="ACD_sHsps-like"/>
    <property type="match status" value="1"/>
</dbReference>
<organism evidence="4 5">
    <name type="scientific">Keguizhuia sedimenti</name>
    <dbReference type="NCBI Taxonomy" id="3064264"/>
    <lineage>
        <taxon>Bacteria</taxon>
        <taxon>Pseudomonadati</taxon>
        <taxon>Pseudomonadota</taxon>
        <taxon>Betaproteobacteria</taxon>
        <taxon>Burkholderiales</taxon>
        <taxon>Oxalobacteraceae</taxon>
        <taxon>Keguizhuia</taxon>
    </lineage>
</organism>
<evidence type="ECO:0000313" key="4">
    <source>
        <dbReference type="EMBL" id="MDQ9169460.1"/>
    </source>
</evidence>
<sequence>MFRSMFPNDIFAEMNRLQREMQQAFDLEPSIRGIERGGFPALNVGTTAQSIELYAFVPGLEPDKIEVNLERNVLTISGERSDNLATSEQRATVHINERFAGRFRRVVSLPDDVDPDGVSAQYRDGVLHVSVKRRAEAQPRRISVH</sequence>
<dbReference type="RefSeq" id="WP_338435359.1">
    <property type="nucleotide sequence ID" value="NZ_JAUYVH010000001.1"/>
</dbReference>
<dbReference type="Proteomes" id="UP001225596">
    <property type="component" value="Unassembled WGS sequence"/>
</dbReference>
<accession>A0ABU1BKD8</accession>
<dbReference type="InterPro" id="IPR031107">
    <property type="entry name" value="Small_HSP"/>
</dbReference>
<keyword evidence="5" id="KW-1185">Reference proteome</keyword>
<dbReference type="InterPro" id="IPR002068">
    <property type="entry name" value="A-crystallin/Hsp20_dom"/>
</dbReference>
<evidence type="ECO:0000256" key="1">
    <source>
        <dbReference type="PROSITE-ProRule" id="PRU00285"/>
    </source>
</evidence>